<dbReference type="GO" id="GO:0006355">
    <property type="term" value="P:regulation of DNA-templated transcription"/>
    <property type="evidence" value="ECO:0007669"/>
    <property type="project" value="InterPro"/>
</dbReference>
<evidence type="ECO:0000259" key="3">
    <source>
        <dbReference type="PROSITE" id="PS51913"/>
    </source>
</evidence>
<dbReference type="PROSITE" id="PS51913">
    <property type="entry name" value="HTH_HARE"/>
    <property type="match status" value="1"/>
</dbReference>
<dbReference type="AlphaFoldDB" id="A0A421NYS4"/>
<evidence type="ECO:0000313" key="5">
    <source>
        <dbReference type="Proteomes" id="UP000283896"/>
    </source>
</evidence>
<dbReference type="KEGG" id="psol:S284_02900"/>
<keyword evidence="1" id="KW-0804">Transcription</keyword>
<dbReference type="STRING" id="69896.S284_02900"/>
<name>A0A421NYS4_9MOLU</name>
<dbReference type="Gene3D" id="1.10.10.1250">
    <property type="entry name" value="RNA polymerase, subunit delta, N-terminal domain"/>
    <property type="match status" value="1"/>
</dbReference>
<feature type="compositionally biased region" description="Basic and acidic residues" evidence="2">
    <location>
        <begin position="130"/>
        <end position="144"/>
    </location>
</feature>
<feature type="region of interest" description="Disordered" evidence="2">
    <location>
        <begin position="114"/>
        <end position="169"/>
    </location>
</feature>
<keyword evidence="4" id="KW-0240">DNA-directed RNA polymerase</keyword>
<dbReference type="OrthoDB" id="401223at2"/>
<evidence type="ECO:0000256" key="2">
    <source>
        <dbReference type="SAM" id="MobiDB-lite"/>
    </source>
</evidence>
<dbReference type="RefSeq" id="WP_023161412.1">
    <property type="nucleotide sequence ID" value="NC_022588.1"/>
</dbReference>
<organism evidence="4 5">
    <name type="scientific">Candidatus Phytoplasma solani</name>
    <dbReference type="NCBI Taxonomy" id="69896"/>
    <lineage>
        <taxon>Bacteria</taxon>
        <taxon>Bacillati</taxon>
        <taxon>Mycoplasmatota</taxon>
        <taxon>Mollicutes</taxon>
        <taxon>Acholeplasmatales</taxon>
        <taxon>Acholeplasmataceae</taxon>
        <taxon>Candidatus Phytoplasma</taxon>
        <taxon>16SrXII (Stolbur group)</taxon>
    </lineage>
</organism>
<protein>
    <submittedName>
        <fullName evidence="4">DNA-directed RNA polymerase subunit delta</fullName>
    </submittedName>
</protein>
<evidence type="ECO:0000256" key="1">
    <source>
        <dbReference type="ARBA" id="ARBA00023163"/>
    </source>
</evidence>
<proteinExistence type="predicted"/>
<feature type="domain" description="HTH HARE-type" evidence="3">
    <location>
        <begin position="8"/>
        <end position="75"/>
    </location>
</feature>
<comment type="caution">
    <text evidence="4">The sequence shown here is derived from an EMBL/GenBank/DDBJ whole genome shotgun (WGS) entry which is preliminary data.</text>
</comment>
<sequence length="169" mass="20289">MKTTKSAKSFLETAYEITKKQCKPIFIYDLLKQTCKKHQITHFNDFNQINQLYLDIVLSGQFVFCDDQHLMIKENNREFWDKDFFEKPHTDQTDDLADDLDFKDFLLEETENQDIKDKNIDSELEDDLLDSEKNPQENKKKNSDETLDDNDKLDDDEETLDEYEYLYDK</sequence>
<feature type="compositionally biased region" description="Acidic residues" evidence="2">
    <location>
        <begin position="145"/>
        <end position="169"/>
    </location>
</feature>
<dbReference type="EMBL" id="MPBG01000001">
    <property type="protein sequence ID" value="RMI89177.1"/>
    <property type="molecule type" value="Genomic_DNA"/>
</dbReference>
<dbReference type="InterPro" id="IPR007759">
    <property type="entry name" value="Asxl_HARE-HTH"/>
</dbReference>
<reference evidence="5" key="1">
    <citation type="submission" date="2016-11" db="EMBL/GenBank/DDBJ databases">
        <title>Genome sequence of Candidatus Phytoplasma solani strain SA-1.</title>
        <authorList>
            <person name="Haryono M."/>
            <person name="Samarzija I."/>
            <person name="Seruga Music M."/>
            <person name="Hogenhout S."/>
            <person name="Kuo C.-H."/>
        </authorList>
    </citation>
    <scope>NUCLEOTIDE SEQUENCE [LARGE SCALE GENOMIC DNA]</scope>
    <source>
        <strain evidence="5">SA-1</strain>
    </source>
</reference>
<keyword evidence="5" id="KW-1185">Reference proteome</keyword>
<gene>
    <name evidence="4" type="primary">rpoE</name>
    <name evidence="4" type="ORF">PSSA1_v1c0570</name>
</gene>
<accession>A0A421NYS4</accession>
<dbReference type="GO" id="GO:0000428">
    <property type="term" value="C:DNA-directed RNA polymerase complex"/>
    <property type="evidence" value="ECO:0007669"/>
    <property type="project" value="UniProtKB-KW"/>
</dbReference>
<dbReference type="Proteomes" id="UP000283896">
    <property type="component" value="Unassembled WGS sequence"/>
</dbReference>
<evidence type="ECO:0000313" key="4">
    <source>
        <dbReference type="EMBL" id="RMI89177.1"/>
    </source>
</evidence>
<dbReference type="InterPro" id="IPR038087">
    <property type="entry name" value="RNAP_delta_N_dom_sf"/>
</dbReference>